<organism evidence="3">
    <name type="scientific">Colletotrichum graminicola (strain M1.001 / M2 / FGSC 10212)</name>
    <name type="common">Maize anthracnose fungus</name>
    <name type="synonym">Glomerella graminicola</name>
    <dbReference type="NCBI Taxonomy" id="645133"/>
    <lineage>
        <taxon>Eukaryota</taxon>
        <taxon>Fungi</taxon>
        <taxon>Dikarya</taxon>
        <taxon>Ascomycota</taxon>
        <taxon>Pezizomycotina</taxon>
        <taxon>Sordariomycetes</taxon>
        <taxon>Hypocreomycetidae</taxon>
        <taxon>Glomerellales</taxon>
        <taxon>Glomerellaceae</taxon>
        <taxon>Colletotrichum</taxon>
        <taxon>Colletotrichum graminicola species complex</taxon>
    </lineage>
</organism>
<evidence type="ECO:0000313" key="2">
    <source>
        <dbReference type="EMBL" id="EFQ27014.1"/>
    </source>
</evidence>
<dbReference type="Proteomes" id="UP000008782">
    <property type="component" value="Unassembled WGS sequence"/>
</dbReference>
<gene>
    <name evidence="2" type="ORF">GLRG_02185</name>
</gene>
<dbReference type="AlphaFoldDB" id="E3Q802"/>
<evidence type="ECO:0000313" key="3">
    <source>
        <dbReference type="Proteomes" id="UP000008782"/>
    </source>
</evidence>
<reference evidence="3" key="1">
    <citation type="journal article" date="2012" name="Nat. Genet.">
        <title>Lifestyle transitions in plant pathogenic Colletotrichum fungi deciphered by genome and transcriptome analyses.</title>
        <authorList>
            <person name="O'Connell R.J."/>
            <person name="Thon M.R."/>
            <person name="Hacquard S."/>
            <person name="Amyotte S.G."/>
            <person name="Kleemann J."/>
            <person name="Torres M.F."/>
            <person name="Damm U."/>
            <person name="Buiate E.A."/>
            <person name="Epstein L."/>
            <person name="Alkan N."/>
            <person name="Altmueller J."/>
            <person name="Alvarado-Balderrama L."/>
            <person name="Bauser C.A."/>
            <person name="Becker C."/>
            <person name="Birren B.W."/>
            <person name="Chen Z."/>
            <person name="Choi J."/>
            <person name="Crouch J.A."/>
            <person name="Duvick J.P."/>
            <person name="Farman M.A."/>
            <person name="Gan P."/>
            <person name="Heiman D."/>
            <person name="Henrissat B."/>
            <person name="Howard R.J."/>
            <person name="Kabbage M."/>
            <person name="Koch C."/>
            <person name="Kracher B."/>
            <person name="Kubo Y."/>
            <person name="Law A.D."/>
            <person name="Lebrun M.-H."/>
            <person name="Lee Y.-H."/>
            <person name="Miyara I."/>
            <person name="Moore N."/>
            <person name="Neumann U."/>
            <person name="Nordstroem K."/>
            <person name="Panaccione D.G."/>
            <person name="Panstruga R."/>
            <person name="Place M."/>
            <person name="Proctor R.H."/>
            <person name="Prusky D."/>
            <person name="Rech G."/>
            <person name="Reinhardt R."/>
            <person name="Rollins J.A."/>
            <person name="Rounsley S."/>
            <person name="Schardl C.L."/>
            <person name="Schwartz D.C."/>
            <person name="Shenoy N."/>
            <person name="Shirasu K."/>
            <person name="Sikhakolli U.R."/>
            <person name="Stueber K."/>
            <person name="Sukno S.A."/>
            <person name="Sweigard J.A."/>
            <person name="Takano Y."/>
            <person name="Takahara H."/>
            <person name="Trail F."/>
            <person name="van der Does H.C."/>
            <person name="Voll L.M."/>
            <person name="Will I."/>
            <person name="Young S."/>
            <person name="Zeng Q."/>
            <person name="Zhang J."/>
            <person name="Zhou S."/>
            <person name="Dickman M.B."/>
            <person name="Schulze-Lefert P."/>
            <person name="Ver Loren van Themaat E."/>
            <person name="Ma L.-J."/>
            <person name="Vaillancourt L.J."/>
        </authorList>
    </citation>
    <scope>NUCLEOTIDE SEQUENCE [LARGE SCALE GENOMIC DNA]</scope>
    <source>
        <strain evidence="3">M1.001 / M2 / FGSC 10212</strain>
    </source>
</reference>
<dbReference type="GeneID" id="24407550"/>
<dbReference type="HOGENOM" id="CLU_2849574_0_0_1"/>
<evidence type="ECO:0000256" key="1">
    <source>
        <dbReference type="SAM" id="MobiDB-lite"/>
    </source>
</evidence>
<feature type="region of interest" description="Disordered" evidence="1">
    <location>
        <begin position="40"/>
        <end position="65"/>
    </location>
</feature>
<dbReference type="RefSeq" id="XP_008091034.1">
    <property type="nucleotide sequence ID" value="XM_008092843.1"/>
</dbReference>
<feature type="region of interest" description="Disordered" evidence="1">
    <location>
        <begin position="1"/>
        <end position="28"/>
    </location>
</feature>
<dbReference type="VEuPathDB" id="FungiDB:GLRG_02185"/>
<sequence length="65" mass="7391">MEDPFVDDYRPPDVNTVITLPDDGDIPDGLVSARRQKFTRQPSICVSDREPSPPDARERESTWFG</sequence>
<name>E3Q802_COLGM</name>
<protein>
    <submittedName>
        <fullName evidence="2">Uncharacterized protein</fullName>
    </submittedName>
</protein>
<keyword evidence="3" id="KW-1185">Reference proteome</keyword>
<dbReference type="EMBL" id="GG697336">
    <property type="protein sequence ID" value="EFQ27014.1"/>
    <property type="molecule type" value="Genomic_DNA"/>
</dbReference>
<feature type="compositionally biased region" description="Basic and acidic residues" evidence="1">
    <location>
        <begin position="47"/>
        <end position="65"/>
    </location>
</feature>
<dbReference type="OrthoDB" id="4840063at2759"/>
<proteinExistence type="predicted"/>
<accession>E3Q802</accession>